<dbReference type="Pfam" id="PF01370">
    <property type="entry name" value="Epimerase"/>
    <property type="match status" value="1"/>
</dbReference>
<dbReference type="Gene3D" id="3.40.50.720">
    <property type="entry name" value="NAD(P)-binding Rossmann-like Domain"/>
    <property type="match status" value="1"/>
</dbReference>
<evidence type="ECO:0000313" key="4">
    <source>
        <dbReference type="Proteomes" id="UP000266915"/>
    </source>
</evidence>
<proteinExistence type="predicted"/>
<accession>A0A3N2C4Y1</accession>
<sequence>MSRVLVTGATGFIGTNLVPVLEAAGHEVVPFSLRGWTGEAFPADVDVVVNLAGKAHDLDGTASPEVYRRINTDLAERAYVAFLASDATTFIQLSSVAAVNEATVDGVLDESAEPRPVTPYGKSKLAAERLLLAVEPPAGRRTIVLRPTMVHGPGDKGNLRLLFGLLSRGIPYPLDAFRNERSFVSIQNLTWAITSIIDTPAVTTGVYLVADDEPVSTGHLVSLIAEVTGRRVRRLALPPALVRLAAALGDRVPAVPLNSGRLAKLTEDYRVSGARLLGALGHERMPTATDDGLRSSIAALAAERGASGPDAQSVRSQREAGDR</sequence>
<comment type="caution">
    <text evidence="3">The sequence shown here is derived from an EMBL/GenBank/DDBJ whole genome shotgun (WGS) entry which is preliminary data.</text>
</comment>
<evidence type="ECO:0000259" key="2">
    <source>
        <dbReference type="Pfam" id="PF01370"/>
    </source>
</evidence>
<feature type="domain" description="NAD-dependent epimerase/dehydratase" evidence="2">
    <location>
        <begin position="4"/>
        <end position="163"/>
    </location>
</feature>
<dbReference type="EMBL" id="RKHL01000001">
    <property type="protein sequence ID" value="ROR82314.1"/>
    <property type="molecule type" value="Genomic_DNA"/>
</dbReference>
<protein>
    <submittedName>
        <fullName evidence="3">Nucleoside-diphosphate-sugar epimerase</fullName>
    </submittedName>
</protein>
<evidence type="ECO:0000313" key="3">
    <source>
        <dbReference type="EMBL" id="ROR82314.1"/>
    </source>
</evidence>
<dbReference type="PANTHER" id="PTHR43245">
    <property type="entry name" value="BIFUNCTIONAL POLYMYXIN RESISTANCE PROTEIN ARNA"/>
    <property type="match status" value="1"/>
</dbReference>
<dbReference type="InterPro" id="IPR050177">
    <property type="entry name" value="Lipid_A_modif_metabolic_enz"/>
</dbReference>
<reference evidence="3 4" key="1">
    <citation type="submission" date="2018-11" db="EMBL/GenBank/DDBJ databases">
        <title>Sequencing the genomes of 1000 actinobacteria strains.</title>
        <authorList>
            <person name="Klenk H.-P."/>
        </authorList>
    </citation>
    <scope>NUCLEOTIDE SEQUENCE [LARGE SCALE GENOMIC DNA]</scope>
    <source>
        <strain evidence="3 4">DSM 14012</strain>
    </source>
</reference>
<dbReference type="PANTHER" id="PTHR43245:SF58">
    <property type="entry name" value="BLL5923 PROTEIN"/>
    <property type="match status" value="1"/>
</dbReference>
<dbReference type="InterPro" id="IPR036291">
    <property type="entry name" value="NAD(P)-bd_dom_sf"/>
</dbReference>
<organism evidence="3 4">
    <name type="scientific">Plantibacter flavus</name>
    <dbReference type="NCBI Taxonomy" id="150123"/>
    <lineage>
        <taxon>Bacteria</taxon>
        <taxon>Bacillati</taxon>
        <taxon>Actinomycetota</taxon>
        <taxon>Actinomycetes</taxon>
        <taxon>Micrococcales</taxon>
        <taxon>Microbacteriaceae</taxon>
        <taxon>Plantibacter</taxon>
    </lineage>
</organism>
<dbReference type="Proteomes" id="UP000266915">
    <property type="component" value="Unassembled WGS sequence"/>
</dbReference>
<feature type="region of interest" description="Disordered" evidence="1">
    <location>
        <begin position="299"/>
        <end position="323"/>
    </location>
</feature>
<keyword evidence="4" id="KW-1185">Reference proteome</keyword>
<gene>
    <name evidence="3" type="ORF">EDD42_2402</name>
</gene>
<dbReference type="SUPFAM" id="SSF51735">
    <property type="entry name" value="NAD(P)-binding Rossmann-fold domains"/>
    <property type="match status" value="1"/>
</dbReference>
<evidence type="ECO:0000256" key="1">
    <source>
        <dbReference type="SAM" id="MobiDB-lite"/>
    </source>
</evidence>
<dbReference type="InterPro" id="IPR001509">
    <property type="entry name" value="Epimerase_deHydtase"/>
</dbReference>
<dbReference type="AlphaFoldDB" id="A0A3N2C4Y1"/>
<name>A0A3N2C4Y1_9MICO</name>
<dbReference type="RefSeq" id="WP_159453430.1">
    <property type="nucleotide sequence ID" value="NZ_FXAP01000005.1"/>
</dbReference>